<sequence>MRRGCAAIGYRLHRHAGRPPAYGVTLNAPGDSRITLSALDSVIVVAED</sequence>
<comment type="caution">
    <text evidence="1">The sequence shown here is derived from an EMBL/GenBank/DDBJ whole genome shotgun (WGS) entry which is preliminary data.</text>
</comment>
<proteinExistence type="predicted"/>
<evidence type="ECO:0000313" key="1">
    <source>
        <dbReference type="EMBL" id="MEV0365815.1"/>
    </source>
</evidence>
<evidence type="ECO:0000313" key="2">
    <source>
        <dbReference type="Proteomes" id="UP001551658"/>
    </source>
</evidence>
<dbReference type="RefSeq" id="WP_357982782.1">
    <property type="nucleotide sequence ID" value="NZ_JBFAIH010000016.1"/>
</dbReference>
<organism evidence="1 2">
    <name type="scientific">Nocardia fusca</name>
    <dbReference type="NCBI Taxonomy" id="941183"/>
    <lineage>
        <taxon>Bacteria</taxon>
        <taxon>Bacillati</taxon>
        <taxon>Actinomycetota</taxon>
        <taxon>Actinomycetes</taxon>
        <taxon>Mycobacteriales</taxon>
        <taxon>Nocardiaceae</taxon>
        <taxon>Nocardia</taxon>
    </lineage>
</organism>
<name>A0ABV3FDV7_9NOCA</name>
<dbReference type="Proteomes" id="UP001551658">
    <property type="component" value="Unassembled WGS sequence"/>
</dbReference>
<reference evidence="1 2" key="1">
    <citation type="submission" date="2024-06" db="EMBL/GenBank/DDBJ databases">
        <title>The Natural Products Discovery Center: Release of the First 8490 Sequenced Strains for Exploring Actinobacteria Biosynthetic Diversity.</title>
        <authorList>
            <person name="Kalkreuter E."/>
            <person name="Kautsar S.A."/>
            <person name="Yang D."/>
            <person name="Bader C.D."/>
            <person name="Teijaro C.N."/>
            <person name="Fluegel L."/>
            <person name="Davis C.M."/>
            <person name="Simpson J.R."/>
            <person name="Lauterbach L."/>
            <person name="Steele A.D."/>
            <person name="Gui C."/>
            <person name="Meng S."/>
            <person name="Li G."/>
            <person name="Viehrig K."/>
            <person name="Ye F."/>
            <person name="Su P."/>
            <person name="Kiefer A.F."/>
            <person name="Nichols A."/>
            <person name="Cepeda A.J."/>
            <person name="Yan W."/>
            <person name="Fan B."/>
            <person name="Jiang Y."/>
            <person name="Adhikari A."/>
            <person name="Zheng C.-J."/>
            <person name="Schuster L."/>
            <person name="Cowan T.M."/>
            <person name="Smanski M.J."/>
            <person name="Chevrette M.G."/>
            <person name="De Carvalho L.P.S."/>
            <person name="Shen B."/>
        </authorList>
    </citation>
    <scope>NUCLEOTIDE SEQUENCE [LARGE SCALE GENOMIC DNA]</scope>
    <source>
        <strain evidence="1 2">NPDC050671</strain>
    </source>
</reference>
<protein>
    <submittedName>
        <fullName evidence="1">Uncharacterized protein</fullName>
    </submittedName>
</protein>
<accession>A0ABV3FDV7</accession>
<dbReference type="EMBL" id="JBFAIH010000016">
    <property type="protein sequence ID" value="MEV0365815.1"/>
    <property type="molecule type" value="Genomic_DNA"/>
</dbReference>
<keyword evidence="2" id="KW-1185">Reference proteome</keyword>
<gene>
    <name evidence="1" type="ORF">AB0H72_24260</name>
</gene>